<dbReference type="SUPFAM" id="SSF51338">
    <property type="entry name" value="Composite domain of metallo-dependent hydrolases"/>
    <property type="match status" value="1"/>
</dbReference>
<dbReference type="PANTHER" id="PTHR43135">
    <property type="entry name" value="ALPHA-D-RIBOSE 1-METHYLPHOSPHONATE 5-TRIPHOSPHATE DIPHOSPHATASE"/>
    <property type="match status" value="1"/>
</dbReference>
<dbReference type="SUPFAM" id="SSF51556">
    <property type="entry name" value="Metallo-dependent hydrolases"/>
    <property type="match status" value="1"/>
</dbReference>
<evidence type="ECO:0000313" key="3">
    <source>
        <dbReference type="Proteomes" id="UP000612899"/>
    </source>
</evidence>
<name>A0A8J3QF57_9ACTN</name>
<dbReference type="InterPro" id="IPR006680">
    <property type="entry name" value="Amidohydro-rel"/>
</dbReference>
<accession>A0A8J3QF57</accession>
<dbReference type="Gene3D" id="2.30.40.10">
    <property type="entry name" value="Urease, subunit C, domain 1"/>
    <property type="match status" value="2"/>
</dbReference>
<proteinExistence type="predicted"/>
<comment type="caution">
    <text evidence="2">The sequence shown here is derived from an EMBL/GenBank/DDBJ whole genome shotgun (WGS) entry which is preliminary data.</text>
</comment>
<dbReference type="InterPro" id="IPR032466">
    <property type="entry name" value="Metal_Hydrolase"/>
</dbReference>
<dbReference type="AlphaFoldDB" id="A0A8J3QF57"/>
<feature type="domain" description="Amidohydrolase-related" evidence="1">
    <location>
        <begin position="73"/>
        <end position="440"/>
    </location>
</feature>
<evidence type="ECO:0000313" key="2">
    <source>
        <dbReference type="EMBL" id="GIH08498.1"/>
    </source>
</evidence>
<dbReference type="Gene3D" id="3.30.110.90">
    <property type="entry name" value="Amidohydrolase"/>
    <property type="match status" value="2"/>
</dbReference>
<gene>
    <name evidence="2" type="ORF">Rhe02_65650</name>
</gene>
<dbReference type="Gene3D" id="1.20.58.520">
    <property type="entry name" value="Amidohydrolase"/>
    <property type="match status" value="1"/>
</dbReference>
<reference evidence="2" key="1">
    <citation type="submission" date="2021-01" db="EMBL/GenBank/DDBJ databases">
        <title>Whole genome shotgun sequence of Rhizocola hellebori NBRC 109834.</title>
        <authorList>
            <person name="Komaki H."/>
            <person name="Tamura T."/>
        </authorList>
    </citation>
    <scope>NUCLEOTIDE SEQUENCE</scope>
    <source>
        <strain evidence="2">NBRC 109834</strain>
    </source>
</reference>
<dbReference type="GO" id="GO:0016810">
    <property type="term" value="F:hydrolase activity, acting on carbon-nitrogen (but not peptide) bonds"/>
    <property type="evidence" value="ECO:0007669"/>
    <property type="project" value="InterPro"/>
</dbReference>
<dbReference type="InterPro" id="IPR051781">
    <property type="entry name" value="Metallo-dep_Hydrolase"/>
</dbReference>
<sequence length="472" mass="51085">MWLAAAASSATMGGSKPLRNDDLLVLAGATVIDGTGSPPRPDTTIVVAGDRLAWIGHHSQMPPAEVVDVRGKFIIPGLWDMHTHDGLNDRITLALHIANGVTSVREMWGMPQTHAVRQRIERGQLLGPRFTIASNLIDGAQSVWAPRATEAVSAADGRAAVRAAKLANADFIKVYSYLGQEAFYALADEAGRLGLPFAGHQPIRLPVRDVVTAGMRSFEHLFSMPTATSVHETRILQRLNDYHSSRANPGGLFDLMYEAEVEASLAHDPSKAAALYDLMAHKNCWQTPTLTVRRVSSVPADMLRDDPRLKYIDNATRQWWTASLNRAAPPPAFTRFRMDMVAAMERAGVGILGGTDAPNPFVFPGFAAHDELELLVQAGLSPARALRTMTADAARFQGLQTTMGTVETNKVADLLVLDANPLTDIRNTQRIHAIVTRGKLITAQQRAKILAQVQEAANAPAGHALGTACRCQ</sequence>
<dbReference type="Proteomes" id="UP000612899">
    <property type="component" value="Unassembled WGS sequence"/>
</dbReference>
<dbReference type="Pfam" id="PF01979">
    <property type="entry name" value="Amidohydro_1"/>
    <property type="match status" value="1"/>
</dbReference>
<keyword evidence="3" id="KW-1185">Reference proteome</keyword>
<dbReference type="InterPro" id="IPR011059">
    <property type="entry name" value="Metal-dep_hydrolase_composite"/>
</dbReference>
<protein>
    <submittedName>
        <fullName evidence="2">Amidohydrolase</fullName>
    </submittedName>
</protein>
<dbReference type="PANTHER" id="PTHR43135:SF3">
    <property type="entry name" value="ALPHA-D-RIBOSE 1-METHYLPHOSPHONATE 5-TRIPHOSPHATE DIPHOSPHATASE"/>
    <property type="match status" value="1"/>
</dbReference>
<organism evidence="2 3">
    <name type="scientific">Rhizocola hellebori</name>
    <dbReference type="NCBI Taxonomy" id="1392758"/>
    <lineage>
        <taxon>Bacteria</taxon>
        <taxon>Bacillati</taxon>
        <taxon>Actinomycetota</taxon>
        <taxon>Actinomycetes</taxon>
        <taxon>Micromonosporales</taxon>
        <taxon>Micromonosporaceae</taxon>
        <taxon>Rhizocola</taxon>
    </lineage>
</organism>
<evidence type="ECO:0000259" key="1">
    <source>
        <dbReference type="Pfam" id="PF01979"/>
    </source>
</evidence>
<dbReference type="Gene3D" id="3.40.50.10910">
    <property type="entry name" value="Amidohydrolase"/>
    <property type="match status" value="2"/>
</dbReference>
<dbReference type="EMBL" id="BONY01000050">
    <property type="protein sequence ID" value="GIH08498.1"/>
    <property type="molecule type" value="Genomic_DNA"/>
</dbReference>